<dbReference type="PROSITE" id="PS50106">
    <property type="entry name" value="PDZ"/>
    <property type="match status" value="1"/>
</dbReference>
<proteinExistence type="predicted"/>
<dbReference type="SUPFAM" id="SSF50729">
    <property type="entry name" value="PH domain-like"/>
    <property type="match status" value="1"/>
</dbReference>
<dbReference type="GO" id="GO:0005737">
    <property type="term" value="C:cytoplasm"/>
    <property type="evidence" value="ECO:0007669"/>
    <property type="project" value="TreeGrafter"/>
</dbReference>
<dbReference type="AlphaFoldDB" id="A0A9P0FE16"/>
<dbReference type="Gene3D" id="2.30.29.30">
    <property type="entry name" value="Pleckstrin-homology domain (PH domain)/Phosphotyrosine-binding domain (PTB)"/>
    <property type="match status" value="1"/>
</dbReference>
<feature type="domain" description="PDZ" evidence="3">
    <location>
        <begin position="17"/>
        <end position="94"/>
    </location>
</feature>
<keyword evidence="5" id="KW-1185">Reference proteome</keyword>
<dbReference type="InterPro" id="IPR036034">
    <property type="entry name" value="PDZ_sf"/>
</dbReference>
<evidence type="ECO:0000259" key="3">
    <source>
        <dbReference type="PROSITE" id="PS50106"/>
    </source>
</evidence>
<dbReference type="SMART" id="SM00228">
    <property type="entry name" value="PDZ"/>
    <property type="match status" value="1"/>
</dbReference>
<evidence type="ECO:0000259" key="2">
    <source>
        <dbReference type="PROSITE" id="PS01179"/>
    </source>
</evidence>
<dbReference type="CDD" id="cd06710">
    <property type="entry name" value="PDZ_RGS12-like"/>
    <property type="match status" value="1"/>
</dbReference>
<name>A0A9P0FE16_BRAAE</name>
<dbReference type="InterPro" id="IPR046995">
    <property type="entry name" value="RGS10/12/14-like"/>
</dbReference>
<protein>
    <recommendedName>
        <fullName evidence="6">Regulator of G-protein signaling loco</fullName>
    </recommendedName>
</protein>
<dbReference type="GO" id="GO:0005634">
    <property type="term" value="C:nucleus"/>
    <property type="evidence" value="ECO:0007669"/>
    <property type="project" value="TreeGrafter"/>
</dbReference>
<dbReference type="PANTHER" id="PTHR45945:SF3">
    <property type="entry name" value="REGULATOR OF G-PROTEIN SIGNALING LOCO"/>
    <property type="match status" value="1"/>
</dbReference>
<dbReference type="GO" id="GO:0005096">
    <property type="term" value="F:GTPase activator activity"/>
    <property type="evidence" value="ECO:0007669"/>
    <property type="project" value="InterPro"/>
</dbReference>
<dbReference type="Proteomes" id="UP001154078">
    <property type="component" value="Chromosome 2"/>
</dbReference>
<dbReference type="SUPFAM" id="SSF50156">
    <property type="entry name" value="PDZ domain-like"/>
    <property type="match status" value="1"/>
</dbReference>
<feature type="compositionally biased region" description="Low complexity" evidence="1">
    <location>
        <begin position="375"/>
        <end position="388"/>
    </location>
</feature>
<dbReference type="InterPro" id="IPR011993">
    <property type="entry name" value="PH-like_dom_sf"/>
</dbReference>
<dbReference type="InterPro" id="IPR006020">
    <property type="entry name" value="PTB/PI_dom"/>
</dbReference>
<dbReference type="PANTHER" id="PTHR45945">
    <property type="entry name" value="REGULATOR OF G-PROTEIN SIGNALING LOCO"/>
    <property type="match status" value="1"/>
</dbReference>
<gene>
    <name evidence="4" type="ORF">MELIAE_LOCUS4511</name>
</gene>
<accession>A0A9P0FE16</accession>
<dbReference type="OrthoDB" id="196547at2759"/>
<dbReference type="PROSITE" id="PS01179">
    <property type="entry name" value="PID"/>
    <property type="match status" value="1"/>
</dbReference>
<feature type="domain" description="PID" evidence="2">
    <location>
        <begin position="180"/>
        <end position="303"/>
    </location>
</feature>
<dbReference type="EMBL" id="OV121133">
    <property type="protein sequence ID" value="CAH0552045.1"/>
    <property type="molecule type" value="Genomic_DNA"/>
</dbReference>
<feature type="region of interest" description="Disordered" evidence="1">
    <location>
        <begin position="359"/>
        <end position="389"/>
    </location>
</feature>
<evidence type="ECO:0000256" key="1">
    <source>
        <dbReference type="SAM" id="MobiDB-lite"/>
    </source>
</evidence>
<dbReference type="InterPro" id="IPR001478">
    <property type="entry name" value="PDZ"/>
</dbReference>
<dbReference type="GO" id="GO:0005886">
    <property type="term" value="C:plasma membrane"/>
    <property type="evidence" value="ECO:0007669"/>
    <property type="project" value="TreeGrafter"/>
</dbReference>
<feature type="compositionally biased region" description="Basic and acidic residues" evidence="1">
    <location>
        <begin position="359"/>
        <end position="368"/>
    </location>
</feature>
<dbReference type="GO" id="GO:0008277">
    <property type="term" value="P:regulation of G protein-coupled receptor signaling pathway"/>
    <property type="evidence" value="ECO:0007669"/>
    <property type="project" value="TreeGrafter"/>
</dbReference>
<evidence type="ECO:0008006" key="6">
    <source>
        <dbReference type="Google" id="ProtNLM"/>
    </source>
</evidence>
<sequence>MNPSRRRKKRPNYGIRTVEVMRGPNGFGFTISGQQPCILSCIVNNSPADQAGLRAGDFLISVNGASVSKIAHDAVVNLIGQCIGPIKMTIAENYYSDSSDEELDCGRMINSRKPKYMYKPRSHRTYKSDTRRAVEPINLNKLCIPGPNIYNEEPQHENLNNSNPVPMEDEAGPIEYKALVGYLGTIEMPKQLLPNSRLQTVCSCIRKLRQEKRTPTAVLMTILPTCLTLKNSSNNILAIYPTNRVVYVGSTTDRESRYFGLVTSAVCDTRNNDSLQKRYGEVNLWQNDEKKITVEASNSCHVFVTDPKIVDHTVHVKKAENFNINCTTDLITGNCLEFPRNALYIVSLVQNMYKLQNNDHVRNKHDDPNLGPLVANSPQPSASSNSDSGIGFRDDCGNISDRILVVEFPLHRVLPVLNNNNNNNRPVGIDASNLSLEGLDVPLNNDQGQNYERCHNNLVLEHPNNLSKAGGSNDKNNDMKQLNNLNNIRACEGNIKNIIEKSDSFTKNDYFLKQNNDEEVQYNTDFSRLNCRALPDGSKKSRCQSPLSIVSSDDNTRTADMTYNERSVDVEGTPVKKSCESVSLHSECDFKSSMDNISVHSSKSFEFGNLVHVFKTPSTKFFERKAKRQLKISSVDGLDKYNENVMNYKLSPKVYGVAKPNFSCEELNNLDTVERFGYGSLQEICWSENRRNIAQSEPDVRSPRSGNNSVSLFTAENIKLLTLHGVAFGGGLASITQRTISGQNFCQ</sequence>
<evidence type="ECO:0000313" key="4">
    <source>
        <dbReference type="EMBL" id="CAH0552045.1"/>
    </source>
</evidence>
<reference evidence="4" key="1">
    <citation type="submission" date="2021-12" db="EMBL/GenBank/DDBJ databases">
        <authorList>
            <person name="King R."/>
        </authorList>
    </citation>
    <scope>NUCLEOTIDE SEQUENCE</scope>
</reference>
<dbReference type="Pfam" id="PF00595">
    <property type="entry name" value="PDZ"/>
    <property type="match status" value="1"/>
</dbReference>
<dbReference type="Gene3D" id="2.30.42.10">
    <property type="match status" value="1"/>
</dbReference>
<evidence type="ECO:0000313" key="5">
    <source>
        <dbReference type="Proteomes" id="UP001154078"/>
    </source>
</evidence>
<organism evidence="4 5">
    <name type="scientific">Brassicogethes aeneus</name>
    <name type="common">Rape pollen beetle</name>
    <name type="synonym">Meligethes aeneus</name>
    <dbReference type="NCBI Taxonomy" id="1431903"/>
    <lineage>
        <taxon>Eukaryota</taxon>
        <taxon>Metazoa</taxon>
        <taxon>Ecdysozoa</taxon>
        <taxon>Arthropoda</taxon>
        <taxon>Hexapoda</taxon>
        <taxon>Insecta</taxon>
        <taxon>Pterygota</taxon>
        <taxon>Neoptera</taxon>
        <taxon>Endopterygota</taxon>
        <taxon>Coleoptera</taxon>
        <taxon>Polyphaga</taxon>
        <taxon>Cucujiformia</taxon>
        <taxon>Nitidulidae</taxon>
        <taxon>Meligethinae</taxon>
        <taxon>Brassicogethes</taxon>
    </lineage>
</organism>